<gene>
    <name evidence="14" type="primary">tshb</name>
</gene>
<evidence type="ECO:0000256" key="5">
    <source>
        <dbReference type="ARBA" id="ARBA00023157"/>
    </source>
</evidence>
<evidence type="ECO:0000256" key="2">
    <source>
        <dbReference type="ARBA" id="ARBA00006552"/>
    </source>
</evidence>
<dbReference type="PROSITE" id="PS00689">
    <property type="entry name" value="GLYCO_HORMONE_BETA_2"/>
    <property type="match status" value="1"/>
</dbReference>
<dbReference type="FunCoup" id="A0A803JUB8">
    <property type="interactions" value="527"/>
</dbReference>
<accession>A0A803JUB8</accession>
<organism evidence="14">
    <name type="scientific">Xenopus tropicalis</name>
    <name type="common">Western clawed frog</name>
    <name type="synonym">Silurana tropicalis</name>
    <dbReference type="NCBI Taxonomy" id="8364"/>
    <lineage>
        <taxon>Eukaryota</taxon>
        <taxon>Metazoa</taxon>
        <taxon>Chordata</taxon>
        <taxon>Craniata</taxon>
        <taxon>Vertebrata</taxon>
        <taxon>Euteleostomi</taxon>
        <taxon>Amphibia</taxon>
        <taxon>Batrachia</taxon>
        <taxon>Anura</taxon>
        <taxon>Pipoidea</taxon>
        <taxon>Pipidae</taxon>
        <taxon>Xenopodinae</taxon>
        <taxon>Xenopus</taxon>
        <taxon>Silurana</taxon>
    </lineage>
</organism>
<evidence type="ECO:0000256" key="7">
    <source>
        <dbReference type="ARBA" id="ARBA00038688"/>
    </source>
</evidence>
<keyword evidence="12" id="KW-1133">Transmembrane helix</keyword>
<reference evidence="14" key="2">
    <citation type="submission" date="2021-03" db="UniProtKB">
        <authorList>
            <consortium name="Ensembl"/>
        </authorList>
    </citation>
    <scope>IDENTIFICATION</scope>
</reference>
<evidence type="ECO:0000256" key="8">
    <source>
        <dbReference type="ARBA" id="ARBA00039483"/>
    </source>
</evidence>
<dbReference type="PANTHER" id="PTHR11515">
    <property type="entry name" value="GLYCOPROTEIN HORMONE BETA CHAIN"/>
    <property type="match status" value="1"/>
</dbReference>
<dbReference type="PROSITE" id="PS00261">
    <property type="entry name" value="GLYCO_HORMONE_BETA_1"/>
    <property type="match status" value="1"/>
</dbReference>
<keyword evidence="6" id="KW-0325">Glycoprotein</keyword>
<comment type="subunit">
    <text evidence="7">Heterodimer of a common alpha chain and a unique beta chain which confers biological specificity to thyrotropin, lutropin, follitropin and gonadotropin.</text>
</comment>
<keyword evidence="12" id="KW-0472">Membrane</keyword>
<proteinExistence type="inferred from homology"/>
<evidence type="ECO:0000256" key="3">
    <source>
        <dbReference type="ARBA" id="ARBA00022525"/>
    </source>
</evidence>
<dbReference type="InterPro" id="IPR001545">
    <property type="entry name" value="Gonadotropin_bsu"/>
</dbReference>
<dbReference type="AlphaFoldDB" id="A0A803JUB8"/>
<evidence type="ECO:0000256" key="6">
    <source>
        <dbReference type="ARBA" id="ARBA00023180"/>
    </source>
</evidence>
<keyword evidence="4 11" id="KW-0372">Hormone</keyword>
<keyword evidence="3" id="KW-0964">Secreted</keyword>
<dbReference type="SMART" id="SM00068">
    <property type="entry name" value="GHB"/>
    <property type="match status" value="1"/>
</dbReference>
<dbReference type="InterPro" id="IPR006208">
    <property type="entry name" value="Glyco_hormone_CN"/>
</dbReference>
<dbReference type="Bgee" id="ENSXETG00000041131">
    <property type="expression patterns" value="Expressed in gastrula and 4 other cell types or tissues"/>
</dbReference>
<evidence type="ECO:0000313" key="14">
    <source>
        <dbReference type="Ensembl" id="ENSXETP00000111566"/>
    </source>
</evidence>
<dbReference type="InterPro" id="IPR018245">
    <property type="entry name" value="Gonadotropin_bsu_CS"/>
</dbReference>
<dbReference type="PANTHER" id="PTHR11515:SF5">
    <property type="entry name" value="THYROTROPIN SUBUNIT BETA"/>
    <property type="match status" value="1"/>
</dbReference>
<evidence type="ECO:0000256" key="10">
    <source>
        <dbReference type="ARBA" id="ARBA00042931"/>
    </source>
</evidence>
<feature type="domain" description="Glycoprotein hormone subunit beta" evidence="13">
    <location>
        <begin position="56"/>
        <end position="160"/>
    </location>
</feature>
<dbReference type="Pfam" id="PF00007">
    <property type="entry name" value="Cys_knot"/>
    <property type="match status" value="1"/>
</dbReference>
<dbReference type="FunFam" id="2.10.90.10:FF:000007">
    <property type="entry name" value="Luteinizing hormone beta subunit"/>
    <property type="match status" value="1"/>
</dbReference>
<dbReference type="CDD" id="cd00069">
    <property type="entry name" value="GHB_like"/>
    <property type="match status" value="1"/>
</dbReference>
<dbReference type="SUPFAM" id="SSF57501">
    <property type="entry name" value="Cystine-knot cytokines"/>
    <property type="match status" value="1"/>
</dbReference>
<dbReference type="InterPro" id="IPR029034">
    <property type="entry name" value="Cystine-knot_cytokine"/>
</dbReference>
<evidence type="ECO:0000256" key="4">
    <source>
        <dbReference type="ARBA" id="ARBA00022702"/>
    </source>
</evidence>
<evidence type="ECO:0000256" key="9">
    <source>
        <dbReference type="ARBA" id="ARBA00042284"/>
    </source>
</evidence>
<keyword evidence="5" id="KW-1015">Disulfide bond</keyword>
<feature type="transmembrane region" description="Helical" evidence="12">
    <location>
        <begin position="12"/>
        <end position="34"/>
    </location>
</feature>
<comment type="similarity">
    <text evidence="2 11">Belongs to the glycoprotein hormones subunit beta family.</text>
</comment>
<evidence type="ECO:0000256" key="12">
    <source>
        <dbReference type="SAM" id="Phobius"/>
    </source>
</evidence>
<dbReference type="GO" id="GO:0005179">
    <property type="term" value="F:hormone activity"/>
    <property type="evidence" value="ECO:0007669"/>
    <property type="project" value="UniProtKB-KW"/>
</dbReference>
<dbReference type="Gene3D" id="2.10.90.10">
    <property type="entry name" value="Cystine-knot cytokines"/>
    <property type="match status" value="1"/>
</dbReference>
<feature type="transmembrane region" description="Helical" evidence="12">
    <location>
        <begin position="40"/>
        <end position="59"/>
    </location>
</feature>
<name>A0A803JUB8_XENTR</name>
<evidence type="ECO:0000259" key="13">
    <source>
        <dbReference type="Pfam" id="PF00007"/>
    </source>
</evidence>
<dbReference type="GeneTree" id="ENSGT00940000158152"/>
<keyword evidence="12" id="KW-0812">Transmembrane</keyword>
<evidence type="ECO:0000256" key="1">
    <source>
        <dbReference type="ARBA" id="ARBA00004613"/>
    </source>
</evidence>
<dbReference type="Ensembl" id="ENSXETT00000119025">
    <property type="protein sequence ID" value="ENSXETP00000111566"/>
    <property type="gene ID" value="ENSXETG00000041131"/>
</dbReference>
<comment type="subcellular location">
    <subcellularLocation>
        <location evidence="1 11">Secreted</location>
    </subcellularLocation>
</comment>
<evidence type="ECO:0000256" key="11">
    <source>
        <dbReference type="RuleBase" id="RU004069"/>
    </source>
</evidence>
<protein>
    <recommendedName>
        <fullName evidence="8">Thyrotropin subunit beta</fullName>
    </recommendedName>
    <alternativeName>
        <fullName evidence="9">Thyroid-stimulating hormone subunit beta</fullName>
    </alternativeName>
    <alternativeName>
        <fullName evidence="10">Thyrotropin beta chain</fullName>
    </alternativeName>
</protein>
<dbReference type="GO" id="GO:0005576">
    <property type="term" value="C:extracellular region"/>
    <property type="evidence" value="ECO:0007669"/>
    <property type="project" value="UniProtKB-SubCell"/>
</dbReference>
<reference evidence="14" key="1">
    <citation type="journal article" date="2010" name="Science">
        <title>The genome of the Western clawed frog Xenopus tropicalis.</title>
        <authorList>
            <person name="Hellsten U."/>
            <person name="Harland R.M."/>
            <person name="Gilchrist M.J."/>
            <person name="Hendrix D."/>
            <person name="Jurka J."/>
            <person name="Kapitonov V."/>
            <person name="Ovcharenko I."/>
            <person name="Putnam N.H."/>
            <person name="Shu S."/>
            <person name="Taher L."/>
            <person name="Blitz I.L."/>
            <person name="Blumberg B."/>
            <person name="Dichmann D.S."/>
            <person name="Dubchak I."/>
            <person name="Amaya E."/>
            <person name="Detter J.C."/>
            <person name="Fletcher R."/>
            <person name="Gerhard D.S."/>
            <person name="Goodstein D."/>
            <person name="Graves T."/>
            <person name="Grigoriev I.V."/>
            <person name="Grimwood J."/>
            <person name="Kawashima T."/>
            <person name="Lindquist E."/>
            <person name="Lucas S.M."/>
            <person name="Mead P.E."/>
            <person name="Mitros T."/>
            <person name="Ogino H."/>
            <person name="Ohta Y."/>
            <person name="Poliakov A.V."/>
            <person name="Pollet N."/>
            <person name="Robert J."/>
            <person name="Salamov A."/>
            <person name="Sater A.K."/>
            <person name="Schmutz J."/>
            <person name="Terry A."/>
            <person name="Vize P.D."/>
            <person name="Warren W.C."/>
            <person name="Wells D."/>
            <person name="Wills A."/>
            <person name="Wilson R.K."/>
            <person name="Zimmerman L.B."/>
            <person name="Zorn A.M."/>
            <person name="Grainger R."/>
            <person name="Grammer T."/>
            <person name="Khokha M.K."/>
            <person name="Richardson P.M."/>
            <person name="Rokhsar D.S."/>
        </authorList>
    </citation>
    <scope>NUCLEOTIDE SEQUENCE [LARGE SCALE GENOMIC DNA]</scope>
    <source>
        <strain evidence="14">Nigerian</strain>
    </source>
</reference>
<dbReference type="InParanoid" id="A0A803JUB8"/>
<sequence length="175" mass="19873">MQNVSINFNITFHYYSLLESATTDSLLTLFLLFFRMGAIFVAPLLFCIAVGQAFSLCLLTEYTMYVEKKECAYCLAINTTICSGFCMTKDPNLKEGLPKMLMSQKVCSYKQYIHRTVTIPGCPMHVNPLFSYPVAISCECDKCNTGYTDCVQDTIKTNYCTKPFEPQYLGFSNYI</sequence>